<dbReference type="InterPro" id="IPR033116">
    <property type="entry name" value="TRYPSIN_SER"/>
</dbReference>
<evidence type="ECO:0000259" key="4">
    <source>
        <dbReference type="PROSITE" id="PS50240"/>
    </source>
</evidence>
<dbReference type="Proteomes" id="UP000886998">
    <property type="component" value="Unassembled WGS sequence"/>
</dbReference>
<proteinExistence type="predicted"/>
<keyword evidence="2" id="KW-0720">Serine protease</keyword>
<keyword evidence="2 5" id="KW-0645">Protease</keyword>
<dbReference type="InterPro" id="IPR043504">
    <property type="entry name" value="Peptidase_S1_PA_chymotrypsin"/>
</dbReference>
<evidence type="ECO:0000256" key="2">
    <source>
        <dbReference type="RuleBase" id="RU363034"/>
    </source>
</evidence>
<keyword evidence="1" id="KW-1015">Disulfide bond</keyword>
<dbReference type="InterPro" id="IPR001254">
    <property type="entry name" value="Trypsin_dom"/>
</dbReference>
<protein>
    <submittedName>
        <fullName evidence="5">Serine protease 44</fullName>
    </submittedName>
</protein>
<dbReference type="Gene3D" id="2.40.10.10">
    <property type="entry name" value="Trypsin-like serine proteases"/>
    <property type="match status" value="1"/>
</dbReference>
<dbReference type="SMART" id="SM00020">
    <property type="entry name" value="Tryp_SPc"/>
    <property type="match status" value="1"/>
</dbReference>
<dbReference type="SUPFAM" id="SSF50494">
    <property type="entry name" value="Trypsin-like serine proteases"/>
    <property type="match status" value="1"/>
</dbReference>
<name>A0A8X6XN43_9ARAC</name>
<dbReference type="Pfam" id="PF00089">
    <property type="entry name" value="Trypsin"/>
    <property type="match status" value="1"/>
</dbReference>
<keyword evidence="6" id="KW-1185">Reference proteome</keyword>
<feature type="region of interest" description="Disordered" evidence="3">
    <location>
        <begin position="384"/>
        <end position="406"/>
    </location>
</feature>
<dbReference type="EMBL" id="BMAV01010813">
    <property type="protein sequence ID" value="GFY56188.1"/>
    <property type="molecule type" value="Genomic_DNA"/>
</dbReference>
<evidence type="ECO:0000313" key="5">
    <source>
        <dbReference type="EMBL" id="GFY56188.1"/>
    </source>
</evidence>
<dbReference type="PROSITE" id="PS50240">
    <property type="entry name" value="TRYPSIN_DOM"/>
    <property type="match status" value="1"/>
</dbReference>
<sequence length="417" mass="46552">MVLTSLEASATNEADAIMSMSKPATWATILLNNVVSPHVKPQIHTCKKLGHTVVSALTEPHNDSRCKGGTNMEKCSIRRSREEILLPTDKDFIDSLFNGLPVNPKLSPEVVQTLKEELIELHVKKFGRYAGKLFYMSEQLNLREQATEWGLALIRNIRKRMFRLALRFHKRFSFLIPQINHSHYKQLGYRHEEFYSFEIRTLMRMEGNLSRTEFYDIGISEVAAVNSSCDCGRANEVNPLIIGGSEVNPPHKYPWMVAIKSENSSFICGGSLITTQYVLTAAHCLTGAENFMIGIGVHDLSEPQQEIRSMKIKMHPHDIALIMLETPVTLSENIRTICLPYDPQFEKPGTKAVVAGWGKLYEDGPSSQVLMEADLQVMESTESSIGIGAANPDTPKATGRGDSGSPLFFEYSDDAGM</sequence>
<comment type="caution">
    <text evidence="5">The sequence shown here is derived from an EMBL/GenBank/DDBJ whole genome shotgun (WGS) entry which is preliminary data.</text>
</comment>
<dbReference type="InterPro" id="IPR009003">
    <property type="entry name" value="Peptidase_S1_PA"/>
</dbReference>
<dbReference type="InterPro" id="IPR018114">
    <property type="entry name" value="TRYPSIN_HIS"/>
</dbReference>
<dbReference type="GO" id="GO:0004252">
    <property type="term" value="F:serine-type endopeptidase activity"/>
    <property type="evidence" value="ECO:0007669"/>
    <property type="project" value="InterPro"/>
</dbReference>
<feature type="domain" description="Peptidase S1" evidence="4">
    <location>
        <begin position="241"/>
        <end position="417"/>
    </location>
</feature>
<dbReference type="PROSITE" id="PS00134">
    <property type="entry name" value="TRYPSIN_HIS"/>
    <property type="match status" value="1"/>
</dbReference>
<dbReference type="AlphaFoldDB" id="A0A8X6XN43"/>
<dbReference type="PANTHER" id="PTHR24252">
    <property type="entry name" value="ACROSIN-RELATED"/>
    <property type="match status" value="1"/>
</dbReference>
<evidence type="ECO:0000313" key="6">
    <source>
        <dbReference type="Proteomes" id="UP000886998"/>
    </source>
</evidence>
<dbReference type="CDD" id="cd00190">
    <property type="entry name" value="Tryp_SPc"/>
    <property type="match status" value="1"/>
</dbReference>
<accession>A0A8X6XN43</accession>
<dbReference type="PROSITE" id="PS00135">
    <property type="entry name" value="TRYPSIN_SER"/>
    <property type="match status" value="1"/>
</dbReference>
<dbReference type="InterPro" id="IPR001314">
    <property type="entry name" value="Peptidase_S1A"/>
</dbReference>
<reference evidence="5" key="1">
    <citation type="submission" date="2020-08" db="EMBL/GenBank/DDBJ databases">
        <title>Multicomponent nature underlies the extraordinary mechanical properties of spider dragline silk.</title>
        <authorList>
            <person name="Kono N."/>
            <person name="Nakamura H."/>
            <person name="Mori M."/>
            <person name="Yoshida Y."/>
            <person name="Ohtoshi R."/>
            <person name="Malay A.D."/>
            <person name="Moran D.A.P."/>
            <person name="Tomita M."/>
            <person name="Numata K."/>
            <person name="Arakawa K."/>
        </authorList>
    </citation>
    <scope>NUCLEOTIDE SEQUENCE</scope>
</reference>
<keyword evidence="2" id="KW-0378">Hydrolase</keyword>
<organism evidence="5 6">
    <name type="scientific">Trichonephila inaurata madagascariensis</name>
    <dbReference type="NCBI Taxonomy" id="2747483"/>
    <lineage>
        <taxon>Eukaryota</taxon>
        <taxon>Metazoa</taxon>
        <taxon>Ecdysozoa</taxon>
        <taxon>Arthropoda</taxon>
        <taxon>Chelicerata</taxon>
        <taxon>Arachnida</taxon>
        <taxon>Araneae</taxon>
        <taxon>Araneomorphae</taxon>
        <taxon>Entelegynae</taxon>
        <taxon>Araneoidea</taxon>
        <taxon>Nephilidae</taxon>
        <taxon>Trichonephila</taxon>
        <taxon>Trichonephila inaurata</taxon>
    </lineage>
</organism>
<evidence type="ECO:0000256" key="1">
    <source>
        <dbReference type="ARBA" id="ARBA00023157"/>
    </source>
</evidence>
<dbReference type="PANTHER" id="PTHR24252:SF10">
    <property type="entry name" value="SERINE PROTEASE 56"/>
    <property type="match status" value="1"/>
</dbReference>
<dbReference type="PRINTS" id="PR00722">
    <property type="entry name" value="CHYMOTRYPSIN"/>
</dbReference>
<dbReference type="GO" id="GO:0006508">
    <property type="term" value="P:proteolysis"/>
    <property type="evidence" value="ECO:0007669"/>
    <property type="project" value="UniProtKB-KW"/>
</dbReference>
<evidence type="ECO:0000256" key="3">
    <source>
        <dbReference type="SAM" id="MobiDB-lite"/>
    </source>
</evidence>
<gene>
    <name evidence="5" type="primary">Prss44</name>
    <name evidence="5" type="ORF">TNIN_483461</name>
</gene>
<dbReference type="OrthoDB" id="6436501at2759"/>